<evidence type="ECO:0000313" key="2">
    <source>
        <dbReference type="Proteomes" id="UP000076532"/>
    </source>
</evidence>
<dbReference type="AlphaFoldDB" id="A0A166DFT4"/>
<dbReference type="Proteomes" id="UP000076532">
    <property type="component" value="Unassembled WGS sequence"/>
</dbReference>
<sequence>MSGETALLSSLYYYQDIRVIQLSITDPFRLDVYIVRETYKFCYSGYRENTYAGMSLLSRLGVDPSSDPSSPIRVNLRIDDLEERTLGGPSADELRTRSRREKARSTTCHAVKSRALGVTNAQDQCRKLHVPSLRSLIPSKDESYLPVTLFPPRWSRRWLAEAIIHFEQPRAEWRIRAWMKDNPRLPLTTLLTKALNHHIPFTLEVPSSTIPKWTRPPHSYLVWEVSASEYYTGVSQARPITHNAVGTEYAREYKLSVLEILNRPNSTAFFFEGRLLARLASHYGNPGLMSRAMEGPSAAMTLHGSGHLDFSRSTRRESISDPERNVLLGQSRPGGSKTETQYIWPPTVIFQARFLPFDGRWNDDCEKWFLERAENIKGGFVDPKTEGGWWNYFRHSKRCKCTTDDEWRDIETAITTANGDSWEGKRLSEIFDITSPGNDYMDP</sequence>
<protein>
    <submittedName>
        <fullName evidence="1">Uncharacterized protein</fullName>
    </submittedName>
</protein>
<keyword evidence="2" id="KW-1185">Reference proteome</keyword>
<gene>
    <name evidence="1" type="ORF">FIBSPDRAFT_896402</name>
</gene>
<name>A0A166DFT4_9AGAM</name>
<evidence type="ECO:0000313" key="1">
    <source>
        <dbReference type="EMBL" id="KZP14658.1"/>
    </source>
</evidence>
<organism evidence="1 2">
    <name type="scientific">Athelia psychrophila</name>
    <dbReference type="NCBI Taxonomy" id="1759441"/>
    <lineage>
        <taxon>Eukaryota</taxon>
        <taxon>Fungi</taxon>
        <taxon>Dikarya</taxon>
        <taxon>Basidiomycota</taxon>
        <taxon>Agaricomycotina</taxon>
        <taxon>Agaricomycetes</taxon>
        <taxon>Agaricomycetidae</taxon>
        <taxon>Atheliales</taxon>
        <taxon>Atheliaceae</taxon>
        <taxon>Athelia</taxon>
    </lineage>
</organism>
<reference evidence="1 2" key="1">
    <citation type="journal article" date="2016" name="Mol. Biol. Evol.">
        <title>Comparative Genomics of Early-Diverging Mushroom-Forming Fungi Provides Insights into the Origins of Lignocellulose Decay Capabilities.</title>
        <authorList>
            <person name="Nagy L.G."/>
            <person name="Riley R."/>
            <person name="Tritt A."/>
            <person name="Adam C."/>
            <person name="Daum C."/>
            <person name="Floudas D."/>
            <person name="Sun H."/>
            <person name="Yadav J.S."/>
            <person name="Pangilinan J."/>
            <person name="Larsson K.H."/>
            <person name="Matsuura K."/>
            <person name="Barry K."/>
            <person name="Labutti K."/>
            <person name="Kuo R."/>
            <person name="Ohm R.A."/>
            <person name="Bhattacharya S.S."/>
            <person name="Shirouzu T."/>
            <person name="Yoshinaga Y."/>
            <person name="Martin F.M."/>
            <person name="Grigoriev I.V."/>
            <person name="Hibbett D.S."/>
        </authorList>
    </citation>
    <scope>NUCLEOTIDE SEQUENCE [LARGE SCALE GENOMIC DNA]</scope>
    <source>
        <strain evidence="1 2">CBS 109695</strain>
    </source>
</reference>
<proteinExistence type="predicted"/>
<accession>A0A166DFT4</accession>
<dbReference type="EMBL" id="KV417614">
    <property type="protein sequence ID" value="KZP14658.1"/>
    <property type="molecule type" value="Genomic_DNA"/>
</dbReference>